<feature type="domain" description="Putative auto-transporter adhesin head GIN" evidence="1">
    <location>
        <begin position="45"/>
        <end position="225"/>
    </location>
</feature>
<dbReference type="Proteomes" id="UP000488299">
    <property type="component" value="Unassembled WGS sequence"/>
</dbReference>
<accession>A0A7J5U2Z5</accession>
<reference evidence="2 3" key="1">
    <citation type="submission" date="2019-10" db="EMBL/GenBank/DDBJ databases">
        <title>Rudanella paleaurantiibacter sp. nov., isolated from sludge.</title>
        <authorList>
            <person name="Xu S.Q."/>
        </authorList>
    </citation>
    <scope>NUCLEOTIDE SEQUENCE [LARGE SCALE GENOMIC DNA]</scope>
    <source>
        <strain evidence="2 3">HX-22-17</strain>
    </source>
</reference>
<dbReference type="Gene3D" id="2.160.20.120">
    <property type="match status" value="1"/>
</dbReference>
<comment type="caution">
    <text evidence="2">The sequence shown here is derived from an EMBL/GenBank/DDBJ whole genome shotgun (WGS) entry which is preliminary data.</text>
</comment>
<dbReference type="EMBL" id="WELI01000002">
    <property type="protein sequence ID" value="KAB7732169.1"/>
    <property type="molecule type" value="Genomic_DNA"/>
</dbReference>
<gene>
    <name evidence="2" type="ORF">F5984_08145</name>
</gene>
<evidence type="ECO:0000259" key="1">
    <source>
        <dbReference type="Pfam" id="PF10988"/>
    </source>
</evidence>
<dbReference type="RefSeq" id="WP_152123737.1">
    <property type="nucleotide sequence ID" value="NZ_WELI01000002.1"/>
</dbReference>
<name>A0A7J5U2Z5_9BACT</name>
<protein>
    <submittedName>
        <fullName evidence="2">DUF2807 domain-containing protein</fullName>
    </submittedName>
</protein>
<evidence type="ECO:0000313" key="2">
    <source>
        <dbReference type="EMBL" id="KAB7732169.1"/>
    </source>
</evidence>
<dbReference type="InterPro" id="IPR021255">
    <property type="entry name" value="DUF2807"/>
</dbReference>
<evidence type="ECO:0000313" key="3">
    <source>
        <dbReference type="Proteomes" id="UP000488299"/>
    </source>
</evidence>
<sequence>MKRLFLYVLALGLFAPLFTSCIIDLGPNGALGDYDEETTSFTLSDFDRLNMGSAFIINVTQGSTFSITARGDDDDLDDLEVYTRSGTLYARYRNNRLRRHQTRFTITMPTLREVVFMGASKSDVSGFRGLNTLDIDLSGASKGNFSVQADRLNVNLSGASKAQFSGNGNSLRADVSGASELESFNYSFANAVLDVSGASHVYVTATNSLDVTASGASKVRYRGNPTLQQRVTGASKVERD</sequence>
<keyword evidence="3" id="KW-1185">Reference proteome</keyword>
<dbReference type="AlphaFoldDB" id="A0A7J5U2Z5"/>
<proteinExistence type="predicted"/>
<dbReference type="PROSITE" id="PS51257">
    <property type="entry name" value="PROKAR_LIPOPROTEIN"/>
    <property type="match status" value="1"/>
</dbReference>
<organism evidence="2 3">
    <name type="scientific">Rudanella paleaurantiibacter</name>
    <dbReference type="NCBI Taxonomy" id="2614655"/>
    <lineage>
        <taxon>Bacteria</taxon>
        <taxon>Pseudomonadati</taxon>
        <taxon>Bacteroidota</taxon>
        <taxon>Cytophagia</taxon>
        <taxon>Cytophagales</taxon>
        <taxon>Cytophagaceae</taxon>
        <taxon>Rudanella</taxon>
    </lineage>
</organism>
<dbReference type="Pfam" id="PF10988">
    <property type="entry name" value="DUF2807"/>
    <property type="match status" value="1"/>
</dbReference>